<dbReference type="RefSeq" id="XP_037220384.1">
    <property type="nucleotide sequence ID" value="XM_037362463.1"/>
</dbReference>
<feature type="compositionally biased region" description="Basic and acidic residues" evidence="1">
    <location>
        <begin position="28"/>
        <end position="39"/>
    </location>
</feature>
<comment type="caution">
    <text evidence="2">The sequence shown here is derived from an EMBL/GenBank/DDBJ whole genome shotgun (WGS) entry which is preliminary data.</text>
</comment>
<evidence type="ECO:0000313" key="3">
    <source>
        <dbReference type="Proteomes" id="UP000636479"/>
    </source>
</evidence>
<protein>
    <submittedName>
        <fullName evidence="2">Uncharacterized protein</fullName>
    </submittedName>
</protein>
<feature type="compositionally biased region" description="Low complexity" evidence="1">
    <location>
        <begin position="7"/>
        <end position="26"/>
    </location>
</feature>
<sequence length="333" mass="33817">MHHFGQTTSSSSTTTVSSTTTTSTSTRAVEHEHEHEHEHHHPHVLDAPAPAPVPVPVAAVQYVAVRAVEHAEEDEVEYIYYRISTADNVALPSAHAFREDERALGRVPRQRARLLGETKKDTQMTAYELARALSKLEDNRELLNATVHTARGPLADGDALGYRAGASAAAALDVVLALDKARLDFAQGKGPQPTPEQLAQGQRDFAAFNDQMGGLMGQMMGAHNAFAGREPQPPAALAGMPGMGGGMFGAGGPGAGGMGMGGMGGMFGGAGGMDMFGGGMGGMGSMGSMGGMFGGGAPGGMPGPGAAPGSGAGAGTGSTTSMFGAAAMFGQQH</sequence>
<name>A0A8H6SR63_9AGAR</name>
<dbReference type="Proteomes" id="UP000636479">
    <property type="component" value="Unassembled WGS sequence"/>
</dbReference>
<organism evidence="2 3">
    <name type="scientific">Mycena indigotica</name>
    <dbReference type="NCBI Taxonomy" id="2126181"/>
    <lineage>
        <taxon>Eukaryota</taxon>
        <taxon>Fungi</taxon>
        <taxon>Dikarya</taxon>
        <taxon>Basidiomycota</taxon>
        <taxon>Agaricomycotina</taxon>
        <taxon>Agaricomycetes</taxon>
        <taxon>Agaricomycetidae</taxon>
        <taxon>Agaricales</taxon>
        <taxon>Marasmiineae</taxon>
        <taxon>Mycenaceae</taxon>
        <taxon>Mycena</taxon>
    </lineage>
</organism>
<evidence type="ECO:0000256" key="1">
    <source>
        <dbReference type="SAM" id="MobiDB-lite"/>
    </source>
</evidence>
<accession>A0A8H6SR63</accession>
<reference evidence="2" key="1">
    <citation type="submission" date="2020-05" db="EMBL/GenBank/DDBJ databases">
        <title>Mycena genomes resolve the evolution of fungal bioluminescence.</title>
        <authorList>
            <person name="Tsai I.J."/>
        </authorList>
    </citation>
    <scope>NUCLEOTIDE SEQUENCE</scope>
    <source>
        <strain evidence="2">171206Taipei</strain>
    </source>
</reference>
<dbReference type="AlphaFoldDB" id="A0A8H6SR63"/>
<gene>
    <name evidence="2" type="ORF">MIND_00569700</name>
</gene>
<keyword evidence="3" id="KW-1185">Reference proteome</keyword>
<evidence type="ECO:0000313" key="2">
    <source>
        <dbReference type="EMBL" id="KAF7303412.1"/>
    </source>
</evidence>
<proteinExistence type="predicted"/>
<feature type="region of interest" description="Disordered" evidence="1">
    <location>
        <begin position="1"/>
        <end position="50"/>
    </location>
</feature>
<dbReference type="EMBL" id="JACAZF010000005">
    <property type="protein sequence ID" value="KAF7303412.1"/>
    <property type="molecule type" value="Genomic_DNA"/>
</dbReference>
<dbReference type="GeneID" id="59344979"/>